<accession>D6Z8B9</accession>
<name>D6Z8B9_SEGRD</name>
<dbReference type="SUPFAM" id="SSF56349">
    <property type="entry name" value="DNA breaking-rejoining enzymes"/>
    <property type="match status" value="1"/>
</dbReference>
<dbReference type="KEGG" id="srt:Srot_1739"/>
<proteinExistence type="predicted"/>
<dbReference type="Proteomes" id="UP000002247">
    <property type="component" value="Chromosome"/>
</dbReference>
<dbReference type="OrthoDB" id="4427993at2"/>
<dbReference type="eggNOG" id="COG0582">
    <property type="taxonomic scope" value="Bacteria"/>
</dbReference>
<dbReference type="GO" id="GO:0015074">
    <property type="term" value="P:DNA integration"/>
    <property type="evidence" value="ECO:0007669"/>
    <property type="project" value="InterPro"/>
</dbReference>
<dbReference type="InterPro" id="IPR011010">
    <property type="entry name" value="DNA_brk_join_enz"/>
</dbReference>
<evidence type="ECO:0000256" key="1">
    <source>
        <dbReference type="ARBA" id="ARBA00023172"/>
    </source>
</evidence>
<dbReference type="InterPro" id="IPR013762">
    <property type="entry name" value="Integrase-like_cat_sf"/>
</dbReference>
<evidence type="ECO:0000313" key="2">
    <source>
        <dbReference type="EMBL" id="ADG98199.1"/>
    </source>
</evidence>
<evidence type="ECO:0000313" key="3">
    <source>
        <dbReference type="Proteomes" id="UP000002247"/>
    </source>
</evidence>
<dbReference type="GO" id="GO:0003677">
    <property type="term" value="F:DNA binding"/>
    <property type="evidence" value="ECO:0007669"/>
    <property type="project" value="InterPro"/>
</dbReference>
<dbReference type="AlphaFoldDB" id="D6Z8B9"/>
<dbReference type="EMBL" id="CP001958">
    <property type="protein sequence ID" value="ADG98199.1"/>
    <property type="molecule type" value="Genomic_DNA"/>
</dbReference>
<dbReference type="HOGENOM" id="CLU_060271_1_0_11"/>
<keyword evidence="3" id="KW-1185">Reference proteome</keyword>
<gene>
    <name evidence="2" type="ordered locus">Srot_1739</name>
</gene>
<reference evidence="2 3" key="1">
    <citation type="journal article" date="2010" name="Stand. Genomic Sci.">
        <title>Complete genome sequence of Segniliparus rotundus type strain (CDC 1076).</title>
        <authorList>
            <person name="Sikorski J."/>
            <person name="Lapidus A."/>
            <person name="Copeland A."/>
            <person name="Misra M."/>
            <person name="Glavina Del Rio T."/>
            <person name="Nolan M."/>
            <person name="Lucas S."/>
            <person name="Chen F."/>
            <person name="Tice H."/>
            <person name="Cheng J.F."/>
            <person name="Jando M."/>
            <person name="Schneider S."/>
            <person name="Bruce D."/>
            <person name="Goodwin L."/>
            <person name="Pitluck S."/>
            <person name="Liolios K."/>
            <person name="Mikhailova N."/>
            <person name="Pati A."/>
            <person name="Ivanova N."/>
            <person name="Mavromatis K."/>
            <person name="Chen A."/>
            <person name="Palaniappan K."/>
            <person name="Chertkov O."/>
            <person name="Land M."/>
            <person name="Hauser L."/>
            <person name="Chang Y.J."/>
            <person name="Jeffries C.D."/>
            <person name="Brettin T."/>
            <person name="Detter J.C."/>
            <person name="Han C."/>
            <person name="Rohde M."/>
            <person name="Goker M."/>
            <person name="Bristow J."/>
            <person name="Eisen J.A."/>
            <person name="Markowitz V."/>
            <person name="Hugenholtz P."/>
            <person name="Kyrpides N.C."/>
            <person name="Klenk H.P."/>
        </authorList>
    </citation>
    <scope>NUCLEOTIDE SEQUENCE [LARGE SCALE GENOMIC DNA]</scope>
    <source>
        <strain evidence="3">ATCC BAA-972 / CDC 1076 / CIP 108378 / DSM 44985 / JCM 13578</strain>
    </source>
</reference>
<dbReference type="RefSeq" id="WP_013138652.1">
    <property type="nucleotide sequence ID" value="NC_014168.1"/>
</dbReference>
<protein>
    <recommendedName>
        <fullName evidence="4">Tyr recombinase domain-containing protein</fullName>
    </recommendedName>
</protein>
<dbReference type="STRING" id="640132.Srot_1739"/>
<keyword evidence="1" id="KW-0233">DNA recombination</keyword>
<organism evidence="2 3">
    <name type="scientific">Segniliparus rotundus (strain ATCC BAA-972 / CDC 1076 / CIP 108378 / DSM 44985 / JCM 13578)</name>
    <dbReference type="NCBI Taxonomy" id="640132"/>
    <lineage>
        <taxon>Bacteria</taxon>
        <taxon>Bacillati</taxon>
        <taxon>Actinomycetota</taxon>
        <taxon>Actinomycetes</taxon>
        <taxon>Mycobacteriales</taxon>
        <taxon>Segniliparaceae</taxon>
        <taxon>Segniliparus</taxon>
    </lineage>
</organism>
<evidence type="ECO:0008006" key="4">
    <source>
        <dbReference type="Google" id="ProtNLM"/>
    </source>
</evidence>
<dbReference type="Gene3D" id="1.10.443.10">
    <property type="entry name" value="Intergrase catalytic core"/>
    <property type="match status" value="1"/>
</dbReference>
<dbReference type="GO" id="GO:0006310">
    <property type="term" value="P:DNA recombination"/>
    <property type="evidence" value="ECO:0007669"/>
    <property type="project" value="UniProtKB-KW"/>
</dbReference>
<sequence length="310" mass="33800">MASDQDRTRGTALGAARRYVPHLPAEEWAAVEGFVTAAVEDCSGQTAHSDRVLLGTAVRLVHWAWRTGLPLERPVVFHRSTIVRFIAVRCGCWTKTTRNTYRSRLLRMGEVLAPECQTTTLPGLSDSSAVLPYSSAEQAALRSWATGQRTAGRRADAKVLLALGMGAGLMGGEIVPIRRKDIVSDQRGILVQVVGRRQRLVPVLAAWEEMLLDILSSRTDPEAFVFRPDAARPNPNVIAHFTRGDGGEPSTSRMRTTWIVGHLTTGVPARALIAAAGVDGFTAFQRCIPYLPEPDSEQAGKLLRRPMPSS</sequence>